<dbReference type="InterPro" id="IPR023996">
    <property type="entry name" value="TonB-dep_OMP_SusC/RagA"/>
</dbReference>
<dbReference type="SUPFAM" id="SSF56935">
    <property type="entry name" value="Porins"/>
    <property type="match status" value="1"/>
</dbReference>
<gene>
    <name evidence="2" type="ORF">NG821_11900</name>
</gene>
<organism evidence="2 3">
    <name type="scientific">Segatella cerevisiae</name>
    <dbReference type="NCBI Taxonomy" id="2053716"/>
    <lineage>
        <taxon>Bacteria</taxon>
        <taxon>Pseudomonadati</taxon>
        <taxon>Bacteroidota</taxon>
        <taxon>Bacteroidia</taxon>
        <taxon>Bacteroidales</taxon>
        <taxon>Prevotellaceae</taxon>
        <taxon>Segatella</taxon>
    </lineage>
</organism>
<feature type="domain" description="TonB-dependent receptor-like beta-barrel" evidence="1">
    <location>
        <begin position="2"/>
        <end position="402"/>
    </location>
</feature>
<evidence type="ECO:0000313" key="2">
    <source>
        <dbReference type="EMBL" id="MCO6026527.1"/>
    </source>
</evidence>
<evidence type="ECO:0000313" key="3">
    <source>
        <dbReference type="Proteomes" id="UP001204015"/>
    </source>
</evidence>
<comment type="caution">
    <text evidence="2">The sequence shown here is derived from an EMBL/GenBank/DDBJ whole genome shotgun (WGS) entry which is preliminary data.</text>
</comment>
<protein>
    <submittedName>
        <fullName evidence="2">SusC/RagA family TonB-linked outer membrane protein</fullName>
    </submittedName>
</protein>
<reference evidence="2 3" key="1">
    <citation type="submission" date="2022-06" db="EMBL/GenBank/DDBJ databases">
        <title>A taxonomic note on the genus Prevotella: Description of four novel genera and emended description of the genera Hallella and Xylanibacter.</title>
        <authorList>
            <person name="Hitch T.C.A."/>
        </authorList>
    </citation>
    <scope>NUCLEOTIDE SEQUENCE [LARGE SCALE GENOMIC DNA]</scope>
    <source>
        <strain evidence="2 3">DSM 100619</strain>
    </source>
</reference>
<dbReference type="EMBL" id="JAMXLY010000069">
    <property type="protein sequence ID" value="MCO6026527.1"/>
    <property type="molecule type" value="Genomic_DNA"/>
</dbReference>
<evidence type="ECO:0000259" key="1">
    <source>
        <dbReference type="Pfam" id="PF00593"/>
    </source>
</evidence>
<proteinExistence type="predicted"/>
<dbReference type="NCBIfam" id="TIGR04056">
    <property type="entry name" value="OMP_RagA_SusC"/>
    <property type="match status" value="1"/>
</dbReference>
<accession>A0ABT1BZL3</accession>
<dbReference type="InterPro" id="IPR000531">
    <property type="entry name" value="Beta-barrel_TonB"/>
</dbReference>
<keyword evidence="3" id="KW-1185">Reference proteome</keyword>
<dbReference type="Pfam" id="PF00593">
    <property type="entry name" value="TonB_dep_Rec_b-barrel"/>
    <property type="match status" value="1"/>
</dbReference>
<name>A0ABT1BZL3_9BACT</name>
<dbReference type="Proteomes" id="UP001204015">
    <property type="component" value="Unassembled WGS sequence"/>
</dbReference>
<sequence length="440" mass="49913">MRRDGSSRFASGHKWGNFPSFSAGWIISDEKFMESTHSWLDMLKIRASWGKLGNQNINSYYVGSDILSTGTNYSFGGTLASGVAVKSLTNKKTTWETTTQTDLGVDLNLHNGIYATVDYFYKKTDNILMQTPIPLTMGNLTAPYVNVGKVENKGVEATIGYDKTFSNGLRLRTSANLSHIVNKVTDLNGASPIINEPTAVVEGHAINSFYGYVQEGIYQISDFTWQNNSDPTIPYNQRQYILKDGVVKISNFTPQPGDIKYKDLNGDGIVDMDHDRKVIGKQFPDLSYAWSMNLEWKNFDFNMFWQGVEGIDGYTYYEIATCFSGFANMGKWWLNRWTPENPENTYPRLTTDGVRNNIHSTFYMENASYLRLKNIELGYTFDKKMLSFLGNCKVRVYGNVQNALTFTSYKGFDPEKETGETRAEAYPQTRIYTFGISLNF</sequence>